<dbReference type="InterPro" id="IPR009009">
    <property type="entry name" value="RlpA-like_DPBB"/>
</dbReference>
<feature type="signal peptide" evidence="2">
    <location>
        <begin position="1"/>
        <end position="19"/>
    </location>
</feature>
<accession>A0A0B2WEI2</accession>
<dbReference type="InterPro" id="IPR051477">
    <property type="entry name" value="Expansin_CellWall"/>
</dbReference>
<gene>
    <name evidence="4" type="ORF">MAM_07872</name>
</gene>
<dbReference type="InterPro" id="IPR036908">
    <property type="entry name" value="RlpA-like_sf"/>
</dbReference>
<organism evidence="4 5">
    <name type="scientific">Metarhizium album (strain ARSEF 1941)</name>
    <dbReference type="NCBI Taxonomy" id="1081103"/>
    <lineage>
        <taxon>Eukaryota</taxon>
        <taxon>Fungi</taxon>
        <taxon>Dikarya</taxon>
        <taxon>Ascomycota</taxon>
        <taxon>Pezizomycotina</taxon>
        <taxon>Sordariomycetes</taxon>
        <taxon>Hypocreomycetidae</taxon>
        <taxon>Hypocreales</taxon>
        <taxon>Clavicipitaceae</taxon>
        <taxon>Metarhizium</taxon>
    </lineage>
</organism>
<evidence type="ECO:0000259" key="3">
    <source>
        <dbReference type="Pfam" id="PF03330"/>
    </source>
</evidence>
<reference evidence="4 5" key="1">
    <citation type="journal article" date="2014" name="Proc. Natl. Acad. Sci. U.S.A.">
        <title>Trajectory and genomic determinants of fungal-pathogen speciation and host adaptation.</title>
        <authorList>
            <person name="Hu X."/>
            <person name="Xiao G."/>
            <person name="Zheng P."/>
            <person name="Shang Y."/>
            <person name="Su Y."/>
            <person name="Zhang X."/>
            <person name="Liu X."/>
            <person name="Zhan S."/>
            <person name="St Leger R.J."/>
            <person name="Wang C."/>
        </authorList>
    </citation>
    <scope>NUCLEOTIDE SEQUENCE [LARGE SCALE GENOMIC DNA]</scope>
    <source>
        <strain evidence="4 5">ARSEF 1941</strain>
    </source>
</reference>
<dbReference type="Pfam" id="PF03330">
    <property type="entry name" value="DPBB_1"/>
    <property type="match status" value="1"/>
</dbReference>
<dbReference type="STRING" id="1081103.A0A0B2WEI2"/>
<dbReference type="SUPFAM" id="SSF50685">
    <property type="entry name" value="Barwin-like endoglucanases"/>
    <property type="match status" value="1"/>
</dbReference>
<feature type="domain" description="RlpA-like protein double-psi beta-barrel" evidence="3">
    <location>
        <begin position="38"/>
        <end position="120"/>
    </location>
</feature>
<keyword evidence="1 2" id="KW-0732">Signal</keyword>
<sequence length="129" mass="13314">MLSLAAAFVAALTAAAALAAPVETGTKRAAPGPGAKIGEATYYEPGLGACGKTNSAADMIVAISPSALENKQKCGHRLRAQYNGKTVEVEAVDLCMGCKPFDLDLTPAAFKKLGEMSAGRLTGVTWEWI</sequence>
<dbReference type="PANTHER" id="PTHR31836:SF27">
    <property type="entry name" value="RLPA-LIKE PROTEIN DOUBLE-PSI BETA-BARREL DOMAIN-CONTAINING PROTEIN"/>
    <property type="match status" value="1"/>
</dbReference>
<comment type="caution">
    <text evidence="4">The sequence shown here is derived from an EMBL/GenBank/DDBJ whole genome shotgun (WGS) entry which is preliminary data.</text>
</comment>
<proteinExistence type="predicted"/>
<evidence type="ECO:0000313" key="5">
    <source>
        <dbReference type="Proteomes" id="UP000030816"/>
    </source>
</evidence>
<dbReference type="HOGENOM" id="CLU_047639_6_2_1"/>
<dbReference type="PANTHER" id="PTHR31836">
    <property type="match status" value="1"/>
</dbReference>
<name>A0A0B2WEI2_METAS</name>
<dbReference type="AlphaFoldDB" id="A0A0B2WEI2"/>
<dbReference type="OrthoDB" id="406505at2759"/>
<keyword evidence="5" id="KW-1185">Reference proteome</keyword>
<dbReference type="GeneID" id="63742327"/>
<evidence type="ECO:0000256" key="1">
    <source>
        <dbReference type="ARBA" id="ARBA00022729"/>
    </source>
</evidence>
<evidence type="ECO:0000256" key="2">
    <source>
        <dbReference type="SAM" id="SignalP"/>
    </source>
</evidence>
<dbReference type="Proteomes" id="UP000030816">
    <property type="component" value="Unassembled WGS sequence"/>
</dbReference>
<evidence type="ECO:0000313" key="4">
    <source>
        <dbReference type="EMBL" id="KHN94236.1"/>
    </source>
</evidence>
<dbReference type="RefSeq" id="XP_040675302.1">
    <property type="nucleotide sequence ID" value="XM_040826670.1"/>
</dbReference>
<protein>
    <submittedName>
        <fullName evidence="4">Riboflavine-aldehyde-forming enzyme</fullName>
    </submittedName>
</protein>
<dbReference type="EMBL" id="AZHE01000038">
    <property type="protein sequence ID" value="KHN94236.1"/>
    <property type="molecule type" value="Genomic_DNA"/>
</dbReference>
<feature type="chain" id="PRO_5002078147" evidence="2">
    <location>
        <begin position="20"/>
        <end position="129"/>
    </location>
</feature>
<dbReference type="CDD" id="cd22191">
    <property type="entry name" value="DPBB_RlpA_EXP_N-like"/>
    <property type="match status" value="1"/>
</dbReference>
<dbReference type="Gene3D" id="2.40.40.10">
    <property type="entry name" value="RlpA-like domain"/>
    <property type="match status" value="1"/>
</dbReference>